<feature type="signal peptide" evidence="2">
    <location>
        <begin position="1"/>
        <end position="17"/>
    </location>
</feature>
<accession>A0A2W1BP73</accession>
<feature type="compositionally biased region" description="Basic and acidic residues" evidence="1">
    <location>
        <begin position="573"/>
        <end position="586"/>
    </location>
</feature>
<proteinExistence type="predicted"/>
<evidence type="ECO:0000256" key="2">
    <source>
        <dbReference type="SAM" id="SignalP"/>
    </source>
</evidence>
<feature type="compositionally biased region" description="Polar residues" evidence="1">
    <location>
        <begin position="706"/>
        <end position="716"/>
    </location>
</feature>
<feature type="compositionally biased region" description="Basic and acidic residues" evidence="1">
    <location>
        <begin position="533"/>
        <end position="553"/>
    </location>
</feature>
<feature type="region of interest" description="Disordered" evidence="1">
    <location>
        <begin position="522"/>
        <end position="617"/>
    </location>
</feature>
<feature type="compositionally biased region" description="Polar residues" evidence="1">
    <location>
        <begin position="522"/>
        <end position="532"/>
    </location>
</feature>
<feature type="region of interest" description="Disordered" evidence="1">
    <location>
        <begin position="98"/>
        <end position="125"/>
    </location>
</feature>
<feature type="compositionally biased region" description="Basic and acidic residues" evidence="1">
    <location>
        <begin position="685"/>
        <end position="698"/>
    </location>
</feature>
<keyword evidence="4" id="KW-1185">Reference proteome</keyword>
<evidence type="ECO:0000313" key="3">
    <source>
        <dbReference type="EMBL" id="PZC75424.1"/>
    </source>
</evidence>
<feature type="compositionally biased region" description="Basic and acidic residues" evidence="1">
    <location>
        <begin position="593"/>
        <end position="614"/>
    </location>
</feature>
<gene>
    <name evidence="3" type="primary">HaOG206093</name>
    <name evidence="3" type="ORF">B5X24_HaOG206093</name>
</gene>
<feature type="chain" id="PRO_5015844989" evidence="2">
    <location>
        <begin position="18"/>
        <end position="1074"/>
    </location>
</feature>
<name>A0A2W1BP73_HELAM</name>
<sequence length="1074" mass="124052">MDLALFILILQIGFNSALNYRHSNRMAVIPSSRLFNIELSRRSAPYNRNLQRTSRSYSGSDSEETDFDYTSYEEPISFTSFKLYKRRKNPTQVTKAHNEAKFEQSPSKLHSDNHAGPLDKKGTDFRRPYILHGTQNRRLGPTSIHDIKDLEDVVHRRAANYLKLLFTIIEEQNSRRNLNDDRKVPINSPATSSANFLGSRFVETANRRRSNHEVGNRYRTDSRNNQPLPLKRAGSFDAAPPMPVSRSQLRIPDPLKPSKHETARRRDDDYNNDVDYNNEENDGNEDEDGNNDDNDDHDHRHIGGDYYNVDKEYDHHHEEYDHNNDENEYNHHHAEYDHNNDENEYNHHDVEDEYNNDENEYNHHHLEDEHYFKAYIKPFIDFALATYDDSKNKSIASPTAKALLDKLKVLPHFDQEDKNDTKEVKSLRLSDLVDIKSRSISHNGKLGKSKEDKKNTGGLLVSPIHRSSDLTEKLGDLKVIPINLTIEIKFNNEVREEQHESHKKRLDPHTILTNFEQTLLKNDTSETLGQQKPHNELRSGECPEQSRTKHNNTDDESSATDSSSNNTEDDSDSDKSHEDENDRDQENSIDIPVNKDDDNKTDIFPETEPLKTAEDANETNSILNLEFPLNDILSSSDDNNTSSEVEMEDFLRNHDSRYKPEYSDLLARSPSDNNNNTSSEVDMEDFLRGHDSKQKPEYSDLMTLGPSDNNNNTSSEVDMELTPDDDVIRHYFEALIKPLIYLVLATYDDANNKDIASPTVKALLGKLKVLTNIDEEDKDDTNEVKSLRLSDLVDIKSPLISHDGKLSKSKEDKKNTIRLLISPIHRSSDLTETLEVDMEDFLRNHDSKHKPEYLNLEYPWASVFTDETAIRKDEDQTLDLEYLWKNVINTEDNKNSKQITNSLQLGVPQLEDTVYNQLRNHKKHTGKVDTNKLKQQPAKSKASPDEGISTEKISSHSSDPLYEHPLLRQHKQKDQRAFHDTRDNYLRQFGSKLNLSHYSNNNEYNPAQNYLRDVPNEPDISDEDGEGRAFIMVPLDRRPLTRLRTQEDLPYILNVLGPQLRRSTYNDTIIFPSD</sequence>
<feature type="compositionally biased region" description="Polar residues" evidence="1">
    <location>
        <begin position="670"/>
        <end position="680"/>
    </location>
</feature>
<dbReference type="EMBL" id="KZ149996">
    <property type="protein sequence ID" value="PZC75424.1"/>
    <property type="molecule type" value="Genomic_DNA"/>
</dbReference>
<evidence type="ECO:0000313" key="4">
    <source>
        <dbReference type="Proteomes" id="UP000249218"/>
    </source>
</evidence>
<evidence type="ECO:0000256" key="1">
    <source>
        <dbReference type="SAM" id="MobiDB-lite"/>
    </source>
</evidence>
<keyword evidence="2" id="KW-0732">Signal</keyword>
<dbReference type="Proteomes" id="UP000249218">
    <property type="component" value="Unassembled WGS sequence"/>
</dbReference>
<feature type="compositionally biased region" description="Basic and acidic residues" evidence="1">
    <location>
        <begin position="211"/>
        <end position="222"/>
    </location>
</feature>
<feature type="compositionally biased region" description="Acidic residues" evidence="1">
    <location>
        <begin position="270"/>
        <end position="295"/>
    </location>
</feature>
<feature type="region of interest" description="Disordered" evidence="1">
    <location>
        <begin position="664"/>
        <end position="717"/>
    </location>
</feature>
<reference evidence="3 4" key="1">
    <citation type="journal article" date="2017" name="BMC Biol.">
        <title>Genomic innovations, transcriptional plasticity and gene loss underlying the evolution and divergence of two highly polyphagous and invasive Helicoverpa pest species.</title>
        <authorList>
            <person name="Pearce S.L."/>
            <person name="Clarke D.F."/>
            <person name="East P.D."/>
            <person name="Elfekih S."/>
            <person name="Gordon K.H."/>
            <person name="Jermiin L.S."/>
            <person name="McGaughran A."/>
            <person name="Oakeshott J.G."/>
            <person name="Papanikolaou A."/>
            <person name="Perera O.P."/>
            <person name="Rane R.V."/>
            <person name="Richards S."/>
            <person name="Tay W.T."/>
            <person name="Walsh T.K."/>
            <person name="Anderson A."/>
            <person name="Anderson C.J."/>
            <person name="Asgari S."/>
            <person name="Board P.G."/>
            <person name="Bretschneider A."/>
            <person name="Campbell P.M."/>
            <person name="Chertemps T."/>
            <person name="Christeller J.T."/>
            <person name="Coppin C.W."/>
            <person name="Downes S.J."/>
            <person name="Duan G."/>
            <person name="Farnsworth C.A."/>
            <person name="Good R.T."/>
            <person name="Han L.B."/>
            <person name="Han Y.C."/>
            <person name="Hatje K."/>
            <person name="Horne I."/>
            <person name="Huang Y.P."/>
            <person name="Hughes D.S."/>
            <person name="Jacquin-Joly E."/>
            <person name="James W."/>
            <person name="Jhangiani S."/>
            <person name="Kollmar M."/>
            <person name="Kuwar S.S."/>
            <person name="Li S."/>
            <person name="Liu N.Y."/>
            <person name="Maibeche M.T."/>
            <person name="Miller J.R."/>
            <person name="Montagne N."/>
            <person name="Perry T."/>
            <person name="Qu J."/>
            <person name="Song S.V."/>
            <person name="Sutton G.G."/>
            <person name="Vogel H."/>
            <person name="Walenz B.P."/>
            <person name="Xu W."/>
            <person name="Zhang H.J."/>
            <person name="Zou Z."/>
            <person name="Batterham P."/>
            <person name="Edwards O.R."/>
            <person name="Feyereisen R."/>
            <person name="Gibbs R.A."/>
            <person name="Heckel D.G."/>
            <person name="McGrath A."/>
            <person name="Robin C."/>
            <person name="Scherer S.E."/>
            <person name="Worley K.C."/>
            <person name="Wu Y.D."/>
        </authorList>
    </citation>
    <scope>NUCLEOTIDE SEQUENCE [LARGE SCALE GENOMIC DNA]</scope>
    <source>
        <strain evidence="3">Harm_GR_Male_#8</strain>
        <tissue evidence="3">Whole organism</tissue>
    </source>
</reference>
<protein>
    <submittedName>
        <fullName evidence="3">Uncharacterized protein</fullName>
    </submittedName>
</protein>
<dbReference type="OrthoDB" id="7398160at2759"/>
<feature type="region of interest" description="Disordered" evidence="1">
    <location>
        <begin position="921"/>
        <end position="960"/>
    </location>
</feature>
<feature type="compositionally biased region" description="Basic and acidic residues" evidence="1">
    <location>
        <begin position="256"/>
        <end position="269"/>
    </location>
</feature>
<feature type="compositionally biased region" description="Basic and acidic residues" evidence="1">
    <location>
        <begin position="296"/>
        <end position="306"/>
    </location>
</feature>
<feature type="region of interest" description="Disordered" evidence="1">
    <location>
        <begin position="442"/>
        <end position="462"/>
    </location>
</feature>
<dbReference type="AlphaFoldDB" id="A0A2W1BP73"/>
<organism evidence="3 4">
    <name type="scientific">Helicoverpa armigera</name>
    <name type="common">Cotton bollworm</name>
    <name type="synonym">Heliothis armigera</name>
    <dbReference type="NCBI Taxonomy" id="29058"/>
    <lineage>
        <taxon>Eukaryota</taxon>
        <taxon>Metazoa</taxon>
        <taxon>Ecdysozoa</taxon>
        <taxon>Arthropoda</taxon>
        <taxon>Hexapoda</taxon>
        <taxon>Insecta</taxon>
        <taxon>Pterygota</taxon>
        <taxon>Neoptera</taxon>
        <taxon>Endopterygota</taxon>
        <taxon>Lepidoptera</taxon>
        <taxon>Glossata</taxon>
        <taxon>Ditrysia</taxon>
        <taxon>Noctuoidea</taxon>
        <taxon>Noctuidae</taxon>
        <taxon>Heliothinae</taxon>
        <taxon>Helicoverpa</taxon>
    </lineage>
</organism>
<feature type="region of interest" description="Disordered" evidence="1">
    <location>
        <begin position="179"/>
        <end position="306"/>
    </location>
</feature>
<feature type="compositionally biased region" description="Basic and acidic residues" evidence="1">
    <location>
        <begin position="109"/>
        <end position="125"/>
    </location>
</feature>